<feature type="domain" description="ABC transporter" evidence="8">
    <location>
        <begin position="342"/>
        <end position="588"/>
    </location>
</feature>
<comment type="subcellular location">
    <subcellularLocation>
        <location evidence="1">Cell membrane</location>
        <topology evidence="1">Multi-pass membrane protein</topology>
    </subcellularLocation>
</comment>
<name>A0A0B5EFX1_STRA4</name>
<evidence type="ECO:0000256" key="7">
    <source>
        <dbReference type="SAM" id="Phobius"/>
    </source>
</evidence>
<accession>A0A0B5EFX1</accession>
<keyword evidence="3" id="KW-0547">Nucleotide-binding</keyword>
<keyword evidence="6 7" id="KW-0472">Membrane</keyword>
<evidence type="ECO:0000256" key="4">
    <source>
        <dbReference type="ARBA" id="ARBA00022840"/>
    </source>
</evidence>
<proteinExistence type="predicted"/>
<feature type="transmembrane region" description="Helical" evidence="7">
    <location>
        <begin position="243"/>
        <end position="266"/>
    </location>
</feature>
<gene>
    <name evidence="9" type="ORF">SLNWT_0542</name>
</gene>
<evidence type="ECO:0000313" key="10">
    <source>
        <dbReference type="Proteomes" id="UP000031523"/>
    </source>
</evidence>
<keyword evidence="4" id="KW-0067">ATP-binding</keyword>
<feature type="transmembrane region" description="Helical" evidence="7">
    <location>
        <begin position="147"/>
        <end position="174"/>
    </location>
</feature>
<dbReference type="InterPro" id="IPR003593">
    <property type="entry name" value="AAA+_ATPase"/>
</dbReference>
<dbReference type="PANTHER" id="PTHR24221:SF654">
    <property type="entry name" value="ATP-BINDING CASSETTE SUB-FAMILY B MEMBER 6"/>
    <property type="match status" value="1"/>
</dbReference>
<evidence type="ECO:0000256" key="1">
    <source>
        <dbReference type="ARBA" id="ARBA00004651"/>
    </source>
</evidence>
<dbReference type="AlphaFoldDB" id="A0A0B5EFX1"/>
<dbReference type="GO" id="GO:0034040">
    <property type="term" value="F:ATPase-coupled lipid transmembrane transporter activity"/>
    <property type="evidence" value="ECO:0007669"/>
    <property type="project" value="TreeGrafter"/>
</dbReference>
<evidence type="ECO:0000256" key="2">
    <source>
        <dbReference type="ARBA" id="ARBA00022692"/>
    </source>
</evidence>
<dbReference type="InterPro" id="IPR027417">
    <property type="entry name" value="P-loop_NTPase"/>
</dbReference>
<evidence type="ECO:0000313" key="9">
    <source>
        <dbReference type="EMBL" id="AJE80918.1"/>
    </source>
</evidence>
<dbReference type="PROSITE" id="PS50893">
    <property type="entry name" value="ABC_TRANSPORTER_2"/>
    <property type="match status" value="1"/>
</dbReference>
<keyword evidence="10" id="KW-1185">Reference proteome</keyword>
<evidence type="ECO:0000256" key="5">
    <source>
        <dbReference type="ARBA" id="ARBA00022989"/>
    </source>
</evidence>
<reference evidence="9 10" key="1">
    <citation type="submission" date="2015-01" db="EMBL/GenBank/DDBJ databases">
        <title>Enhanced salinomycin production by adjusting the supply of polyketide extender units in Streptomyce albus DSM 41398.</title>
        <authorList>
            <person name="Lu C."/>
        </authorList>
    </citation>
    <scope>NUCLEOTIDE SEQUENCE [LARGE SCALE GENOMIC DNA]</scope>
    <source>
        <strain evidence="10">ATCC 21838 / DSM 41398 / FERM P-419 / JCM 4703 / NBRC 107858</strain>
    </source>
</reference>
<sequence>MNRLSVLAELFREGWRTRRALVLAYLGVTALDIAAVAGFALALRSFVHQALAHQYPGVVPSALGAAVCWSLSTAGVSARTNLVYLLAEATGLELNSRVLALVAGLEDLARLEQPEYADHVDLVRGGGDVIARSAWLTVEVLSALTRLAAVLVIMAFIAPPLLAVAAGLVPALWLSRRGQRHVRGALKRTAPDARLAEHLHHLLTEPAPGMEIRIAGAHETLRARAHGAWTALLTGQERAQWRAAGLSVTGWAVFAAGNTLALLLLVRSVGAGDLAPADVLVLLTLTTTLRTQAEGTMATLRQAADGVHLLESYCHLTRVGSGRPPGSSGPDVPPPTTLREGIVLRDLSFGYPGSGTPVLHEIDLVLPAGATVAVVGEHGAGKTSLVKLLCGLYEPTGGSILVDAVPLGRIPAPAWWAKITAGFQDHARFAFLAREAVGAGELSALDDRERITEALTAGGAREFVSALPAGLETQLGSEFGGVELSGGQWQRVALSRAGMRRAPLLCVLDEPTASLDARSEYELHRRQAHLARVTGARHGTVTLMVTHRFSTVRMADLIVVLSRGRIVEQGSHADLMAKNGSYASMYRMQEAGYREKGGR</sequence>
<dbReference type="SUPFAM" id="SSF90123">
    <property type="entry name" value="ABC transporter transmembrane region"/>
    <property type="match status" value="1"/>
</dbReference>
<dbReference type="KEGG" id="sals:SLNWT_0542"/>
<evidence type="ECO:0000259" key="8">
    <source>
        <dbReference type="PROSITE" id="PS50893"/>
    </source>
</evidence>
<feature type="transmembrane region" description="Helical" evidence="7">
    <location>
        <begin position="20"/>
        <end position="43"/>
    </location>
</feature>
<dbReference type="PANTHER" id="PTHR24221">
    <property type="entry name" value="ATP-BINDING CASSETTE SUB-FAMILY B"/>
    <property type="match status" value="1"/>
</dbReference>
<keyword evidence="2 7" id="KW-0812">Transmembrane</keyword>
<dbReference type="InterPro" id="IPR003439">
    <property type="entry name" value="ABC_transporter-like_ATP-bd"/>
</dbReference>
<dbReference type="SUPFAM" id="SSF52540">
    <property type="entry name" value="P-loop containing nucleoside triphosphate hydrolases"/>
    <property type="match status" value="1"/>
</dbReference>
<evidence type="ECO:0000256" key="6">
    <source>
        <dbReference type="ARBA" id="ARBA00023136"/>
    </source>
</evidence>
<evidence type="ECO:0000256" key="3">
    <source>
        <dbReference type="ARBA" id="ARBA00022741"/>
    </source>
</evidence>
<dbReference type="EMBL" id="CP010519">
    <property type="protein sequence ID" value="AJE80918.1"/>
    <property type="molecule type" value="Genomic_DNA"/>
</dbReference>
<keyword evidence="5 7" id="KW-1133">Transmembrane helix</keyword>
<dbReference type="InterPro" id="IPR039421">
    <property type="entry name" value="Type_1_exporter"/>
</dbReference>
<dbReference type="Proteomes" id="UP000031523">
    <property type="component" value="Chromosome"/>
</dbReference>
<dbReference type="Gene3D" id="1.20.1560.10">
    <property type="entry name" value="ABC transporter type 1, transmembrane domain"/>
    <property type="match status" value="1"/>
</dbReference>
<dbReference type="GO" id="GO:0005886">
    <property type="term" value="C:plasma membrane"/>
    <property type="evidence" value="ECO:0007669"/>
    <property type="project" value="UniProtKB-SubCell"/>
</dbReference>
<organism evidence="9 10">
    <name type="scientific">Streptomyces albus (strain ATCC 21838 / DSM 41398 / FERM P-419 / JCM 4703 / NBRC 107858)</name>
    <dbReference type="NCBI Taxonomy" id="1081613"/>
    <lineage>
        <taxon>Bacteria</taxon>
        <taxon>Bacillati</taxon>
        <taxon>Actinomycetota</taxon>
        <taxon>Actinomycetes</taxon>
        <taxon>Kitasatosporales</taxon>
        <taxon>Streptomycetaceae</taxon>
        <taxon>Streptomyces</taxon>
    </lineage>
</organism>
<dbReference type="GO" id="GO:0005524">
    <property type="term" value="F:ATP binding"/>
    <property type="evidence" value="ECO:0007669"/>
    <property type="project" value="UniProtKB-KW"/>
</dbReference>
<dbReference type="Gene3D" id="3.40.50.300">
    <property type="entry name" value="P-loop containing nucleotide triphosphate hydrolases"/>
    <property type="match status" value="1"/>
</dbReference>
<dbReference type="InterPro" id="IPR036640">
    <property type="entry name" value="ABC1_TM_sf"/>
</dbReference>
<dbReference type="SMART" id="SM00382">
    <property type="entry name" value="AAA"/>
    <property type="match status" value="1"/>
</dbReference>
<dbReference type="GO" id="GO:0016887">
    <property type="term" value="F:ATP hydrolysis activity"/>
    <property type="evidence" value="ECO:0007669"/>
    <property type="project" value="InterPro"/>
</dbReference>
<protein>
    <submittedName>
        <fullName evidence="9">ABC transporter</fullName>
    </submittedName>
</protein>
<dbReference type="Pfam" id="PF00005">
    <property type="entry name" value="ABC_tran"/>
    <property type="match status" value="1"/>
</dbReference>